<name>A0ABS6WY69_9BACT</name>
<accession>A0ABS6WY69</accession>
<feature type="domain" description="CBS" evidence="2">
    <location>
        <begin position="8"/>
        <end position="67"/>
    </location>
</feature>
<dbReference type="InterPro" id="IPR022037">
    <property type="entry name" value="DUF3606"/>
</dbReference>
<gene>
    <name evidence="3" type="ORF">KYK14_08290</name>
</gene>
<dbReference type="CDD" id="cd02205">
    <property type="entry name" value="CBS_pair_SF"/>
    <property type="match status" value="1"/>
</dbReference>
<evidence type="ECO:0000256" key="1">
    <source>
        <dbReference type="PROSITE-ProRule" id="PRU00703"/>
    </source>
</evidence>
<protein>
    <submittedName>
        <fullName evidence="3">CBS domain-containing protein</fullName>
    </submittedName>
</protein>
<dbReference type="RefSeq" id="WP_219158391.1">
    <property type="nucleotide sequence ID" value="NZ_JAHWGL010000024.1"/>
</dbReference>
<dbReference type="PROSITE" id="PS51371">
    <property type="entry name" value="CBS"/>
    <property type="match status" value="1"/>
</dbReference>
<proteinExistence type="predicted"/>
<dbReference type="Pfam" id="PF00571">
    <property type="entry name" value="CBS"/>
    <property type="match status" value="1"/>
</dbReference>
<reference evidence="3 4" key="1">
    <citation type="submission" date="2021-07" db="EMBL/GenBank/DDBJ databases">
        <title>Hymenobacter profundi sp. nov., isolated from deep-sea water.</title>
        <authorList>
            <person name="Kim M.K."/>
        </authorList>
    </citation>
    <scope>NUCLEOTIDE SEQUENCE [LARGE SCALE GENOMIC DNA]</scope>
    <source>
        <strain evidence="3 4">M2</strain>
    </source>
</reference>
<dbReference type="EMBL" id="JAHWGL010000024">
    <property type="protein sequence ID" value="MBW3128544.1"/>
    <property type="molecule type" value="Genomic_DNA"/>
</dbReference>
<dbReference type="SMART" id="SM00116">
    <property type="entry name" value="CBS"/>
    <property type="match status" value="2"/>
</dbReference>
<sequence length="464" mass="52694">MSIQAGHLVHDQIIVSTNLNKSLAETLALMIEHDFSQLPVVDDQHKPLGMVTSDSIARALLHFGAKLQELRVQDALVKVHAFQSDENLLYVLNYLLTASAAFIINTDNKLIGIITNYDTTQYFRQRTEDLVLIGDIESTLRAHLLRAYNVTEEESPEIREAIDSLSNSWDGVRKKAQASLKAFCQTNNYPIVQADIETNVDRHFALKTDPKGFQDLTLSEFIQLAQKAWDKLEPTFCIASTAWCKMMNDVRELRNKLVHLRGDLTPVERHRLRFCAEWFEMHQVSTENNSLPVPTVDVVDNSTSVAIDTQETPEVAVIVATTPLESKSPLATKYAPLLEYLKVVPGSIESFGISITKIMDILQQPLPSAALDHNSWWIEDSEQVQLWLNIGWRVQVANVTSRHIVFLRWRPTKVSLREKWKITYWCNKLGCDENQLRAATRIVGFIPEDIRSIIETFNGLPYSA</sequence>
<organism evidence="3 4">
    <name type="scientific">Hymenobacter profundi</name>
    <dbReference type="NCBI Taxonomy" id="1982110"/>
    <lineage>
        <taxon>Bacteria</taxon>
        <taxon>Pseudomonadati</taxon>
        <taxon>Bacteroidota</taxon>
        <taxon>Cytophagia</taxon>
        <taxon>Cytophagales</taxon>
        <taxon>Hymenobacteraceae</taxon>
        <taxon>Hymenobacter</taxon>
    </lineage>
</organism>
<dbReference type="InterPro" id="IPR000644">
    <property type="entry name" value="CBS_dom"/>
</dbReference>
<dbReference type="Pfam" id="PF12244">
    <property type="entry name" value="DUF3606"/>
    <property type="match status" value="1"/>
</dbReference>
<evidence type="ECO:0000259" key="2">
    <source>
        <dbReference type="PROSITE" id="PS51371"/>
    </source>
</evidence>
<keyword evidence="1" id="KW-0129">CBS domain</keyword>
<evidence type="ECO:0000313" key="3">
    <source>
        <dbReference type="EMBL" id="MBW3128544.1"/>
    </source>
</evidence>
<keyword evidence="4" id="KW-1185">Reference proteome</keyword>
<evidence type="ECO:0000313" key="4">
    <source>
        <dbReference type="Proteomes" id="UP000826188"/>
    </source>
</evidence>
<comment type="caution">
    <text evidence="3">The sequence shown here is derived from an EMBL/GenBank/DDBJ whole genome shotgun (WGS) entry which is preliminary data.</text>
</comment>
<dbReference type="Proteomes" id="UP000826188">
    <property type="component" value="Unassembled WGS sequence"/>
</dbReference>